<evidence type="ECO:0000313" key="1">
    <source>
        <dbReference type="EMBL" id="MBP1907099.1"/>
    </source>
</evidence>
<evidence type="ECO:0000313" key="2">
    <source>
        <dbReference type="Proteomes" id="UP001519272"/>
    </source>
</evidence>
<reference evidence="1 2" key="1">
    <citation type="submission" date="2021-03" db="EMBL/GenBank/DDBJ databases">
        <title>Genomic Encyclopedia of Type Strains, Phase IV (KMG-IV): sequencing the most valuable type-strain genomes for metagenomic binning, comparative biology and taxonomic classification.</title>
        <authorList>
            <person name="Goeker M."/>
        </authorList>
    </citation>
    <scope>NUCLEOTIDE SEQUENCE [LARGE SCALE GENOMIC DNA]</scope>
    <source>
        <strain evidence="1 2">DSM 14349</strain>
    </source>
</reference>
<keyword evidence="2" id="KW-1185">Reference proteome</keyword>
<accession>A0ABS4FWY8</accession>
<name>A0ABS4FWY8_9BACL</name>
<organism evidence="1 2">
    <name type="scientific">Paenibacillus turicensis</name>
    <dbReference type="NCBI Taxonomy" id="160487"/>
    <lineage>
        <taxon>Bacteria</taxon>
        <taxon>Bacillati</taxon>
        <taxon>Bacillota</taxon>
        <taxon>Bacilli</taxon>
        <taxon>Bacillales</taxon>
        <taxon>Paenibacillaceae</taxon>
        <taxon>Paenibacillus</taxon>
    </lineage>
</organism>
<comment type="caution">
    <text evidence="1">The sequence shown here is derived from an EMBL/GenBank/DDBJ whole genome shotgun (WGS) entry which is preliminary data.</text>
</comment>
<dbReference type="Proteomes" id="UP001519272">
    <property type="component" value="Unassembled WGS sequence"/>
</dbReference>
<proteinExistence type="predicted"/>
<protein>
    <submittedName>
        <fullName evidence="1">Uncharacterized protein</fullName>
    </submittedName>
</protein>
<dbReference type="EMBL" id="JAGGKG010000021">
    <property type="protein sequence ID" value="MBP1907099.1"/>
    <property type="molecule type" value="Genomic_DNA"/>
</dbReference>
<gene>
    <name evidence="1" type="ORF">J2Z32_003764</name>
</gene>
<sequence>MTKEELEELKKEYAGTYLVPALIREIERLKRKCGDE</sequence>